<keyword evidence="3" id="KW-1185">Reference proteome</keyword>
<dbReference type="GeneID" id="30006509"/>
<reference evidence="2 3" key="1">
    <citation type="submission" date="2016-04" db="EMBL/GenBank/DDBJ databases">
        <title>Draft genome of Fonsecaea erecta CBS 125763.</title>
        <authorList>
            <person name="Weiss V.A."/>
            <person name="Vicente V.A."/>
            <person name="Raittz R.T."/>
            <person name="Moreno L.F."/>
            <person name="De Souza E.M."/>
            <person name="Pedrosa F.O."/>
            <person name="Steffens M.B."/>
            <person name="Faoro H."/>
            <person name="Tadra-Sfeir M.Z."/>
            <person name="Najafzadeh M.J."/>
            <person name="Felipe M.S."/>
            <person name="Teixeira M."/>
            <person name="Sun J."/>
            <person name="Xi L."/>
            <person name="Gomes R."/>
            <person name="De Azevedo C.M."/>
            <person name="Salgado C.G."/>
            <person name="Da Silva M.B."/>
            <person name="Nascimento M.F."/>
            <person name="Queiroz-Telles F."/>
            <person name="Attili D.S."/>
            <person name="Gorbushina A."/>
        </authorList>
    </citation>
    <scope>NUCLEOTIDE SEQUENCE [LARGE SCALE GENOMIC DNA]</scope>
    <source>
        <strain evidence="2 3">CBS 125763</strain>
    </source>
</reference>
<dbReference type="RefSeq" id="XP_018696479.1">
    <property type="nucleotide sequence ID" value="XM_018833855.1"/>
</dbReference>
<dbReference type="AlphaFoldDB" id="A0A178ZTN5"/>
<dbReference type="EMBL" id="LVYI01000002">
    <property type="protein sequence ID" value="OAP63112.1"/>
    <property type="molecule type" value="Genomic_DNA"/>
</dbReference>
<protein>
    <submittedName>
        <fullName evidence="2">Uncharacterized protein</fullName>
    </submittedName>
</protein>
<gene>
    <name evidence="2" type="ORF">AYL99_02339</name>
</gene>
<proteinExistence type="predicted"/>
<feature type="compositionally biased region" description="Acidic residues" evidence="1">
    <location>
        <begin position="79"/>
        <end position="89"/>
    </location>
</feature>
<organism evidence="2 3">
    <name type="scientific">Fonsecaea erecta</name>
    <dbReference type="NCBI Taxonomy" id="1367422"/>
    <lineage>
        <taxon>Eukaryota</taxon>
        <taxon>Fungi</taxon>
        <taxon>Dikarya</taxon>
        <taxon>Ascomycota</taxon>
        <taxon>Pezizomycotina</taxon>
        <taxon>Eurotiomycetes</taxon>
        <taxon>Chaetothyriomycetidae</taxon>
        <taxon>Chaetothyriales</taxon>
        <taxon>Herpotrichiellaceae</taxon>
        <taxon>Fonsecaea</taxon>
    </lineage>
</organism>
<sequence length="148" mass="16528">MREPPPPADDAHAHGQADQEIKQLLATVRTNLELVARTWGRESRQHREARAVMRACLEDVQLRRHRRRRRQEDHHPRAEEDEDGDDGDEATGTGKRKGKERGIAGGGGGTGHRGDNDDDVEMDTGVERDRGREIDQDIAAVLAELSLS</sequence>
<comment type="caution">
    <text evidence="2">The sequence shown here is derived from an EMBL/GenBank/DDBJ whole genome shotgun (WGS) entry which is preliminary data.</text>
</comment>
<accession>A0A178ZTN5</accession>
<evidence type="ECO:0000313" key="3">
    <source>
        <dbReference type="Proteomes" id="UP000078343"/>
    </source>
</evidence>
<feature type="region of interest" description="Disordered" evidence="1">
    <location>
        <begin position="55"/>
        <end position="135"/>
    </location>
</feature>
<feature type="compositionally biased region" description="Basic and acidic residues" evidence="1">
    <location>
        <begin position="125"/>
        <end position="135"/>
    </location>
</feature>
<name>A0A178ZTN5_9EURO</name>
<dbReference type="Proteomes" id="UP000078343">
    <property type="component" value="Unassembled WGS sequence"/>
</dbReference>
<dbReference type="OrthoDB" id="4161725at2759"/>
<evidence type="ECO:0000256" key="1">
    <source>
        <dbReference type="SAM" id="MobiDB-lite"/>
    </source>
</evidence>
<evidence type="ECO:0000313" key="2">
    <source>
        <dbReference type="EMBL" id="OAP63112.1"/>
    </source>
</evidence>